<name>A0ABV6JAD1_9BACL</name>
<gene>
    <name evidence="2" type="ORF">ACFFJ8_15845</name>
</gene>
<proteinExistence type="predicted"/>
<keyword evidence="3" id="KW-1185">Reference proteome</keyword>
<accession>A0ABV6JAD1</accession>
<dbReference type="EMBL" id="JBHLVF010000023">
    <property type="protein sequence ID" value="MFC0392844.1"/>
    <property type="molecule type" value="Genomic_DNA"/>
</dbReference>
<comment type="caution">
    <text evidence="2">The sequence shown here is derived from an EMBL/GenBank/DDBJ whole genome shotgun (WGS) entry which is preliminary data.</text>
</comment>
<dbReference type="RefSeq" id="WP_204818734.1">
    <property type="nucleotide sequence ID" value="NZ_JANHOF010000005.1"/>
</dbReference>
<dbReference type="InterPro" id="IPR001119">
    <property type="entry name" value="SLH_dom"/>
</dbReference>
<evidence type="ECO:0000313" key="3">
    <source>
        <dbReference type="Proteomes" id="UP001589818"/>
    </source>
</evidence>
<organism evidence="2 3">
    <name type="scientific">Paenibacillus mendelii</name>
    <dbReference type="NCBI Taxonomy" id="206163"/>
    <lineage>
        <taxon>Bacteria</taxon>
        <taxon>Bacillati</taxon>
        <taxon>Bacillota</taxon>
        <taxon>Bacilli</taxon>
        <taxon>Bacillales</taxon>
        <taxon>Paenibacillaceae</taxon>
        <taxon>Paenibacillus</taxon>
    </lineage>
</organism>
<dbReference type="PROSITE" id="PS51272">
    <property type="entry name" value="SLH"/>
    <property type="match status" value="1"/>
</dbReference>
<feature type="domain" description="SLH" evidence="1">
    <location>
        <begin position="22"/>
        <end position="80"/>
    </location>
</feature>
<dbReference type="Proteomes" id="UP001589818">
    <property type="component" value="Unassembled WGS sequence"/>
</dbReference>
<reference evidence="2 3" key="1">
    <citation type="submission" date="2024-09" db="EMBL/GenBank/DDBJ databases">
        <authorList>
            <person name="Sun Q."/>
            <person name="Mori K."/>
        </authorList>
    </citation>
    <scope>NUCLEOTIDE SEQUENCE [LARGE SCALE GENOMIC DNA]</scope>
    <source>
        <strain evidence="2 3">CCM 4839</strain>
    </source>
</reference>
<dbReference type="Pfam" id="PF00395">
    <property type="entry name" value="SLH"/>
    <property type="match status" value="1"/>
</dbReference>
<evidence type="ECO:0000313" key="2">
    <source>
        <dbReference type="EMBL" id="MFC0392844.1"/>
    </source>
</evidence>
<sequence>MFTKKRRASHRFGSNRQAAVSLNFFKDRDVVPSWAADRLTIALSQGLIAGGAADRIRPQASVSRAEAGVLLMRVLNAIRP</sequence>
<evidence type="ECO:0000259" key="1">
    <source>
        <dbReference type="PROSITE" id="PS51272"/>
    </source>
</evidence>
<protein>
    <submittedName>
        <fullName evidence="2">S-layer homology domain-containing protein</fullName>
    </submittedName>
</protein>